<dbReference type="SUPFAM" id="SSF52402">
    <property type="entry name" value="Adenine nucleotide alpha hydrolases-like"/>
    <property type="match status" value="1"/>
</dbReference>
<dbReference type="Proteomes" id="UP001150569">
    <property type="component" value="Unassembled WGS sequence"/>
</dbReference>
<dbReference type="Gene3D" id="3.40.50.620">
    <property type="entry name" value="HUPs"/>
    <property type="match status" value="1"/>
</dbReference>
<evidence type="ECO:0000256" key="1">
    <source>
        <dbReference type="ARBA" id="ARBA00022490"/>
    </source>
</evidence>
<dbReference type="GO" id="GO:0000049">
    <property type="term" value="F:tRNA binding"/>
    <property type="evidence" value="ECO:0007669"/>
    <property type="project" value="InterPro"/>
</dbReference>
<dbReference type="PANTHER" id="PTHR20882">
    <property type="entry name" value="CYTOPLASMIC TRNA 2-THIOLATION PROTEIN 2"/>
    <property type="match status" value="1"/>
</dbReference>
<evidence type="ECO:0000313" key="3">
    <source>
        <dbReference type="EMBL" id="KAJ1910621.1"/>
    </source>
</evidence>
<evidence type="ECO:0000256" key="2">
    <source>
        <dbReference type="ARBA" id="ARBA00022694"/>
    </source>
</evidence>
<dbReference type="PANTHER" id="PTHR20882:SF14">
    <property type="entry name" value="CYTOPLASMIC TRNA 2-THIOLATION PROTEIN 2"/>
    <property type="match status" value="1"/>
</dbReference>
<comment type="caution">
    <text evidence="3">The sequence shown here is derived from an EMBL/GenBank/DDBJ whole genome shotgun (WGS) entry which is preliminary data.</text>
</comment>
<accession>A0A9W8DJH2</accession>
<dbReference type="GO" id="GO:0002143">
    <property type="term" value="P:tRNA wobble position uridine thiolation"/>
    <property type="evidence" value="ECO:0007669"/>
    <property type="project" value="TreeGrafter"/>
</dbReference>
<sequence>MCDQPTTVSLGRQPKRSANVCYKCNTAKPAVKIRHTFYCQPCFLIAFNNKFRSRIGKAFKLSTTKKPRVLLALSGGSASRALLDLVSNFSRLDYEKEDKQKFEKFVVCHVDESCLFPNSASNAAKIQEYVDAAGIEFSRVGLEEVFTSDDAGHVLEVSPQSSFISGDVRAHVVASDASPLDKLLALFTATKKLSAQEDLLGHLRSTLLLREARRHNCTLVLLGDTCTRLAIRVITMTSRGRGAALPVELNDTSAWLGG</sequence>
<keyword evidence="4" id="KW-1185">Reference proteome</keyword>
<dbReference type="GO" id="GO:0005829">
    <property type="term" value="C:cytosol"/>
    <property type="evidence" value="ECO:0007669"/>
    <property type="project" value="TreeGrafter"/>
</dbReference>
<dbReference type="GO" id="GO:0016783">
    <property type="term" value="F:sulfurtransferase activity"/>
    <property type="evidence" value="ECO:0007669"/>
    <property type="project" value="TreeGrafter"/>
</dbReference>
<reference evidence="3" key="1">
    <citation type="submission" date="2022-07" db="EMBL/GenBank/DDBJ databases">
        <title>Phylogenomic reconstructions and comparative analyses of Kickxellomycotina fungi.</title>
        <authorList>
            <person name="Reynolds N.K."/>
            <person name="Stajich J.E."/>
            <person name="Barry K."/>
            <person name="Grigoriev I.V."/>
            <person name="Crous P."/>
            <person name="Smith M.E."/>
        </authorList>
    </citation>
    <scope>NUCLEOTIDE SEQUENCE</scope>
    <source>
        <strain evidence="3">RSA 861</strain>
    </source>
</reference>
<dbReference type="InterPro" id="IPR019407">
    <property type="entry name" value="CTU2"/>
</dbReference>
<keyword evidence="1" id="KW-0963">Cytoplasm</keyword>
<protein>
    <submittedName>
        <fullName evidence="3">Cytoplasmic tRNA 2-thiolation protein 2</fullName>
    </submittedName>
</protein>
<organism evidence="3 4">
    <name type="scientific">Tieghemiomyces parasiticus</name>
    <dbReference type="NCBI Taxonomy" id="78921"/>
    <lineage>
        <taxon>Eukaryota</taxon>
        <taxon>Fungi</taxon>
        <taxon>Fungi incertae sedis</taxon>
        <taxon>Zoopagomycota</taxon>
        <taxon>Kickxellomycotina</taxon>
        <taxon>Dimargaritomycetes</taxon>
        <taxon>Dimargaritales</taxon>
        <taxon>Dimargaritaceae</taxon>
        <taxon>Tieghemiomyces</taxon>
    </lineage>
</organism>
<dbReference type="InterPro" id="IPR014729">
    <property type="entry name" value="Rossmann-like_a/b/a_fold"/>
</dbReference>
<dbReference type="EMBL" id="JANBPT010001026">
    <property type="protein sequence ID" value="KAJ1910621.1"/>
    <property type="molecule type" value="Genomic_DNA"/>
</dbReference>
<name>A0A9W8DJH2_9FUNG</name>
<proteinExistence type="predicted"/>
<gene>
    <name evidence="3" type="primary">CTU2</name>
    <name evidence="3" type="ORF">IWQ60_010560</name>
</gene>
<dbReference type="OrthoDB" id="25129at2759"/>
<keyword evidence="2" id="KW-0819">tRNA processing</keyword>
<evidence type="ECO:0000313" key="4">
    <source>
        <dbReference type="Proteomes" id="UP001150569"/>
    </source>
</evidence>
<dbReference type="AlphaFoldDB" id="A0A9W8DJH2"/>